<gene>
    <name evidence="11" type="primary">comGC</name>
    <name evidence="11" type="ORF">P6P90_04815</name>
</gene>
<evidence type="ECO:0000313" key="12">
    <source>
        <dbReference type="Proteomes" id="UP001218246"/>
    </source>
</evidence>
<keyword evidence="8 10" id="KW-0178">Competence</keyword>
<evidence type="ECO:0000256" key="7">
    <source>
        <dbReference type="ARBA" id="ARBA00023136"/>
    </source>
</evidence>
<protein>
    <recommendedName>
        <fullName evidence="10">ComG operon protein 3</fullName>
    </recommendedName>
</protein>
<name>A0ABT6H1N0_9BACI</name>
<dbReference type="PRINTS" id="PR00813">
    <property type="entry name" value="BCTERIALGSPG"/>
</dbReference>
<dbReference type="NCBIfam" id="TIGR02532">
    <property type="entry name" value="IV_pilin_GFxxxE"/>
    <property type="match status" value="1"/>
</dbReference>
<keyword evidence="5 10" id="KW-0812">Transmembrane</keyword>
<dbReference type="NCBIfam" id="NF040999">
    <property type="entry name" value="pilin_ComGC"/>
    <property type="match status" value="1"/>
</dbReference>
<evidence type="ECO:0000256" key="10">
    <source>
        <dbReference type="PIRNR" id="PIRNR029928"/>
    </source>
</evidence>
<keyword evidence="4" id="KW-0488">Methylation</keyword>
<dbReference type="PROSITE" id="PS00409">
    <property type="entry name" value="PROKAR_NTER_METHYL"/>
    <property type="match status" value="1"/>
</dbReference>
<dbReference type="PIRSF" id="PIRSF029928">
    <property type="entry name" value="Late_competence_ComGC"/>
    <property type="match status" value="1"/>
</dbReference>
<dbReference type="InterPro" id="IPR016940">
    <property type="entry name" value="ComGC"/>
</dbReference>
<dbReference type="SUPFAM" id="SSF54523">
    <property type="entry name" value="Pili subunits"/>
    <property type="match status" value="1"/>
</dbReference>
<sequence length="99" mass="10804">MNEKGFTLLEMLLVLVVISVLLLLIIPGVVQQRERVNAKGCEALVKSTEAQVQAYQLENNTWPTAEQLVDGDYISTDKCPNGKVIVVSDEGAVTLSDTE</sequence>
<dbReference type="PANTHER" id="PTHR30093">
    <property type="entry name" value="GENERAL SECRETION PATHWAY PROTEIN G"/>
    <property type="match status" value="1"/>
</dbReference>
<comment type="similarity">
    <text evidence="9 10">Belongs to the ComGC family.</text>
</comment>
<evidence type="ECO:0000256" key="3">
    <source>
        <dbReference type="ARBA" id="ARBA00022475"/>
    </source>
</evidence>
<dbReference type="RefSeq" id="WP_278017840.1">
    <property type="nucleotide sequence ID" value="NZ_JARRRY010000001.1"/>
</dbReference>
<dbReference type="EMBL" id="JARULN010000002">
    <property type="protein sequence ID" value="MDG5753316.1"/>
    <property type="molecule type" value="Genomic_DNA"/>
</dbReference>
<evidence type="ECO:0000313" key="11">
    <source>
        <dbReference type="EMBL" id="MDG5753316.1"/>
    </source>
</evidence>
<keyword evidence="7 10" id="KW-0472">Membrane</keyword>
<dbReference type="PANTHER" id="PTHR30093:SF2">
    <property type="entry name" value="TYPE II SECRETION SYSTEM PROTEIN H"/>
    <property type="match status" value="1"/>
</dbReference>
<comment type="subcellular location">
    <subcellularLocation>
        <location evidence="1">Cell membrane</location>
        <topology evidence="1">Single-pass membrane protein</topology>
    </subcellularLocation>
    <subcellularLocation>
        <location evidence="2">Cell surface</location>
    </subcellularLocation>
</comment>
<keyword evidence="3 10" id="KW-1003">Cell membrane</keyword>
<dbReference type="InterPro" id="IPR012902">
    <property type="entry name" value="N_methyl_site"/>
</dbReference>
<comment type="function">
    <text evidence="10">Required for transformation and DNA binding.</text>
</comment>
<keyword evidence="6 10" id="KW-1133">Transmembrane helix</keyword>
<proteinExistence type="inferred from homology"/>
<dbReference type="InterPro" id="IPR000983">
    <property type="entry name" value="Bac_GSPG_pilin"/>
</dbReference>
<dbReference type="Gene3D" id="3.30.700.10">
    <property type="entry name" value="Glycoprotein, Type 4 Pilin"/>
    <property type="match status" value="1"/>
</dbReference>
<evidence type="ECO:0000256" key="8">
    <source>
        <dbReference type="ARBA" id="ARBA00023287"/>
    </source>
</evidence>
<comment type="subunit">
    <text evidence="10">Homodimer.</text>
</comment>
<evidence type="ECO:0000256" key="9">
    <source>
        <dbReference type="ARBA" id="ARBA00043982"/>
    </source>
</evidence>
<dbReference type="InterPro" id="IPR045584">
    <property type="entry name" value="Pilin-like"/>
</dbReference>
<keyword evidence="10" id="KW-0813">Transport</keyword>
<dbReference type="Pfam" id="PF07963">
    <property type="entry name" value="N_methyl"/>
    <property type="match status" value="1"/>
</dbReference>
<evidence type="ECO:0000256" key="5">
    <source>
        <dbReference type="ARBA" id="ARBA00022692"/>
    </source>
</evidence>
<organism evidence="11 12">
    <name type="scientific">Ectobacillus antri</name>
    <dbReference type="NCBI Taxonomy" id="2486280"/>
    <lineage>
        <taxon>Bacteria</taxon>
        <taxon>Bacillati</taxon>
        <taxon>Bacillota</taxon>
        <taxon>Bacilli</taxon>
        <taxon>Bacillales</taxon>
        <taxon>Bacillaceae</taxon>
        <taxon>Ectobacillus</taxon>
    </lineage>
</organism>
<evidence type="ECO:0000256" key="6">
    <source>
        <dbReference type="ARBA" id="ARBA00022989"/>
    </source>
</evidence>
<reference evidence="11 12" key="1">
    <citation type="submission" date="2023-04" db="EMBL/GenBank/DDBJ databases">
        <title>Ectobacillus antri isolated from activated sludge.</title>
        <authorList>
            <person name="Yan P."/>
            <person name="Liu X."/>
        </authorList>
    </citation>
    <scope>NUCLEOTIDE SEQUENCE [LARGE SCALE GENOMIC DNA]</scope>
    <source>
        <strain evidence="11 12">C18H</strain>
    </source>
</reference>
<comment type="caution">
    <text evidence="11">The sequence shown here is derived from an EMBL/GenBank/DDBJ whole genome shotgun (WGS) entry which is preliminary data.</text>
</comment>
<accession>A0ABT6H1N0</accession>
<evidence type="ECO:0000256" key="4">
    <source>
        <dbReference type="ARBA" id="ARBA00022481"/>
    </source>
</evidence>
<feature type="transmembrane region" description="Helical" evidence="10">
    <location>
        <begin position="6"/>
        <end position="30"/>
    </location>
</feature>
<evidence type="ECO:0000256" key="2">
    <source>
        <dbReference type="ARBA" id="ARBA00004241"/>
    </source>
</evidence>
<evidence type="ECO:0000256" key="1">
    <source>
        <dbReference type="ARBA" id="ARBA00004162"/>
    </source>
</evidence>
<dbReference type="Proteomes" id="UP001218246">
    <property type="component" value="Unassembled WGS sequence"/>
</dbReference>
<keyword evidence="12" id="KW-1185">Reference proteome</keyword>